<feature type="domain" description="Resolvase HTH" evidence="2">
    <location>
        <begin position="157"/>
        <end position="200"/>
    </location>
</feature>
<name>T0I0C7_9SPHN</name>
<evidence type="ECO:0000256" key="1">
    <source>
        <dbReference type="SAM" id="MobiDB-lite"/>
    </source>
</evidence>
<organism evidence="3 4">
    <name type="scientific">Novosphingobium lindaniclasticum LE124</name>
    <dbReference type="NCBI Taxonomy" id="1096930"/>
    <lineage>
        <taxon>Bacteria</taxon>
        <taxon>Pseudomonadati</taxon>
        <taxon>Pseudomonadota</taxon>
        <taxon>Alphaproteobacteria</taxon>
        <taxon>Sphingomonadales</taxon>
        <taxon>Sphingomonadaceae</taxon>
        <taxon>Novosphingobium</taxon>
    </lineage>
</organism>
<gene>
    <name evidence="3" type="ORF">L284_07065</name>
</gene>
<dbReference type="GO" id="GO:0000150">
    <property type="term" value="F:DNA strand exchange activity"/>
    <property type="evidence" value="ECO:0007669"/>
    <property type="project" value="InterPro"/>
</dbReference>
<dbReference type="AlphaFoldDB" id="T0I0C7"/>
<feature type="region of interest" description="Disordered" evidence="1">
    <location>
        <begin position="210"/>
        <end position="238"/>
    </location>
</feature>
<dbReference type="InterPro" id="IPR006120">
    <property type="entry name" value="Resolvase_HTH_dom"/>
</dbReference>
<keyword evidence="4" id="KW-1185">Reference proteome</keyword>
<dbReference type="Gene3D" id="1.10.10.60">
    <property type="entry name" value="Homeodomain-like"/>
    <property type="match status" value="1"/>
</dbReference>
<protein>
    <recommendedName>
        <fullName evidence="2">Resolvase HTH domain-containing protein</fullName>
    </recommendedName>
</protein>
<dbReference type="Proteomes" id="UP000015527">
    <property type="component" value="Unassembled WGS sequence"/>
</dbReference>
<reference evidence="3 4" key="1">
    <citation type="journal article" date="2013" name="Genome Announc.">
        <title>Genome Sequence of Novosphingobium lindaniclasticum LE124T, Isolated from a Hexachlorocyclohexane Dumpsite.</title>
        <authorList>
            <person name="Saxena A."/>
            <person name="Nayyar N."/>
            <person name="Sangwan N."/>
            <person name="Kumari R."/>
            <person name="Khurana J.P."/>
            <person name="Lal R."/>
        </authorList>
    </citation>
    <scope>NUCLEOTIDE SEQUENCE [LARGE SCALE GENOMIC DNA]</scope>
    <source>
        <strain evidence="3 4">LE124</strain>
    </source>
</reference>
<accession>T0I0C7</accession>
<dbReference type="CDD" id="cd00569">
    <property type="entry name" value="HTH_Hin_like"/>
    <property type="match status" value="1"/>
</dbReference>
<dbReference type="InterPro" id="IPR009057">
    <property type="entry name" value="Homeodomain-like_sf"/>
</dbReference>
<dbReference type="PATRIC" id="fig|1096930.3.peg.1390"/>
<dbReference type="EMBL" id="ATHL01000052">
    <property type="protein sequence ID" value="EQB17753.1"/>
    <property type="molecule type" value="Genomic_DNA"/>
</dbReference>
<proteinExistence type="predicted"/>
<feature type="compositionally biased region" description="Basic and acidic residues" evidence="1">
    <location>
        <begin position="219"/>
        <end position="238"/>
    </location>
</feature>
<comment type="caution">
    <text evidence="3">The sequence shown here is derived from an EMBL/GenBank/DDBJ whole genome shotgun (WGS) entry which is preliminary data.</text>
</comment>
<dbReference type="SUPFAM" id="SSF46689">
    <property type="entry name" value="Homeodomain-like"/>
    <property type="match status" value="1"/>
</dbReference>
<dbReference type="GO" id="GO:0003677">
    <property type="term" value="F:DNA binding"/>
    <property type="evidence" value="ECO:0007669"/>
    <property type="project" value="InterPro"/>
</dbReference>
<sequence length="238" mass="25913">MAFRGAGAFGLTAPFGEAYRAKGRRLRTTVAFLAETPGSATLEDQKAVLSPDDIVVEAGKKSFNQLGELLARNGIKLASGDRIKVFDLSCLALSTNMLIRVLAKTLRAGISVEIVSQKLVIEPGATSEMHVLLDTLDGHYRHIHGIKTHPADTAPQGRKRLLDPDKLPEIRAKLDKPGATATDVAQELGVARSTLFNYLERYDRERRISRGKKVVKGGVEGRGDDAHVPKRDADKRPV</sequence>
<dbReference type="Pfam" id="PF02796">
    <property type="entry name" value="HTH_7"/>
    <property type="match status" value="1"/>
</dbReference>
<evidence type="ECO:0000259" key="2">
    <source>
        <dbReference type="Pfam" id="PF02796"/>
    </source>
</evidence>
<evidence type="ECO:0000313" key="4">
    <source>
        <dbReference type="Proteomes" id="UP000015527"/>
    </source>
</evidence>
<evidence type="ECO:0000313" key="3">
    <source>
        <dbReference type="EMBL" id="EQB17753.1"/>
    </source>
</evidence>